<dbReference type="AlphaFoldDB" id="A0A645FSN1"/>
<name>A0A645FSN1_9ZZZZ</name>
<reference evidence="1" key="1">
    <citation type="submission" date="2019-08" db="EMBL/GenBank/DDBJ databases">
        <authorList>
            <person name="Kucharzyk K."/>
            <person name="Murdoch R.W."/>
            <person name="Higgins S."/>
            <person name="Loffler F."/>
        </authorList>
    </citation>
    <scope>NUCLEOTIDE SEQUENCE</scope>
</reference>
<sequence>MFKALTLEGYSFDSSACLQETGWDYLLGRTEVPPREITRERWMELRKKSAVPILPLTCDYTWILSEENFSRMFELAKHDYLACRKASIPFVTACHVDPVFDGCGIRLLSELFAFARKDALEHGYELVFETLDKITRQKE</sequence>
<evidence type="ECO:0000313" key="1">
    <source>
        <dbReference type="EMBL" id="MPN17468.1"/>
    </source>
</evidence>
<comment type="caution">
    <text evidence="1">The sequence shown here is derived from an EMBL/GenBank/DDBJ whole genome shotgun (WGS) entry which is preliminary data.</text>
</comment>
<protein>
    <submittedName>
        <fullName evidence="1">Uncharacterized protein</fullName>
    </submittedName>
</protein>
<dbReference type="EMBL" id="VSSQ01064607">
    <property type="protein sequence ID" value="MPN17468.1"/>
    <property type="molecule type" value="Genomic_DNA"/>
</dbReference>
<accession>A0A645FSN1</accession>
<proteinExistence type="predicted"/>
<gene>
    <name evidence="1" type="ORF">SDC9_164821</name>
</gene>
<organism evidence="1">
    <name type="scientific">bioreactor metagenome</name>
    <dbReference type="NCBI Taxonomy" id="1076179"/>
    <lineage>
        <taxon>unclassified sequences</taxon>
        <taxon>metagenomes</taxon>
        <taxon>ecological metagenomes</taxon>
    </lineage>
</organism>